<dbReference type="PRINTS" id="PR00141">
    <property type="entry name" value="PROTEASOME"/>
</dbReference>
<comment type="subcellular location">
    <subcellularLocation>
        <location evidence="2">Nucleus</location>
    </subcellularLocation>
</comment>
<evidence type="ECO:0000256" key="2">
    <source>
        <dbReference type="ARBA" id="ARBA00004123"/>
    </source>
</evidence>
<sequence>MALETVCGVAFQNMERKRPDIVPDLSTKFSTMLEILTEAKSCLQPVKHGLQSGNLRINFNHGTTCLAFKYSNGIVVSVDSRASAGAYIASGTVKKVIEINPFLLGTMAGGAADCQFWQRVLSQECWLYELRNKERISVAAASKLLANILYNYKGYGLSIGTMIVGWDKKGPGLYYVDDDGTRHSGNLFAVGSGSTYAYGVLDTCYRWDMTDDEALELGRRAIYHATYRDIGSGNSNNLYLVKPDGWKFIGNYDTANLHYQYNPVAAE</sequence>
<dbReference type="Proteomes" id="UP000215902">
    <property type="component" value="Unassembled WGS sequence"/>
</dbReference>
<dbReference type="GO" id="GO:0005839">
    <property type="term" value="C:proteasome core complex"/>
    <property type="evidence" value="ECO:0007669"/>
    <property type="project" value="InterPro"/>
</dbReference>
<dbReference type="InterPro" id="IPR001353">
    <property type="entry name" value="Proteasome_sua/b"/>
</dbReference>
<evidence type="ECO:0000256" key="1">
    <source>
        <dbReference type="ARBA" id="ARBA00001198"/>
    </source>
</evidence>
<evidence type="ECO:0000256" key="8">
    <source>
        <dbReference type="ARBA" id="ARBA00022942"/>
    </source>
</evidence>
<reference evidence="12 13" key="1">
    <citation type="submission" date="2017-06" db="EMBL/GenBank/DDBJ databases">
        <title>A platform for efficient transgenesis in Macrostomum lignano, a flatworm model organism for stem cell research.</title>
        <authorList>
            <person name="Berezikov E."/>
        </authorList>
    </citation>
    <scope>NUCLEOTIDE SEQUENCE [LARGE SCALE GENOMIC DNA]</scope>
    <source>
        <strain evidence="12">DV1</strain>
        <tissue evidence="12">Whole organism</tissue>
    </source>
</reference>
<keyword evidence="13" id="KW-1185">Reference proteome</keyword>
<keyword evidence="8" id="KW-0647">Proteasome</keyword>
<keyword evidence="7" id="KW-0378">Hydrolase</keyword>
<dbReference type="GO" id="GO:0004298">
    <property type="term" value="F:threonine-type endopeptidase activity"/>
    <property type="evidence" value="ECO:0007669"/>
    <property type="project" value="UniProtKB-KW"/>
</dbReference>
<dbReference type="GO" id="GO:0005634">
    <property type="term" value="C:nucleus"/>
    <property type="evidence" value="ECO:0007669"/>
    <property type="project" value="UniProtKB-SubCell"/>
</dbReference>
<keyword evidence="5" id="KW-0645">Protease</keyword>
<evidence type="ECO:0000313" key="13">
    <source>
        <dbReference type="Proteomes" id="UP000215902"/>
    </source>
</evidence>
<dbReference type="InterPro" id="IPR023333">
    <property type="entry name" value="Proteasome_suB-type"/>
</dbReference>
<keyword evidence="10" id="KW-0539">Nucleus</keyword>
<evidence type="ECO:0000256" key="9">
    <source>
        <dbReference type="ARBA" id="ARBA00023145"/>
    </source>
</evidence>
<dbReference type="Gene3D" id="3.60.20.10">
    <property type="entry name" value="Glutamine Phosphoribosylpyrophosphate, subunit 1, domain 1"/>
    <property type="match status" value="1"/>
</dbReference>
<evidence type="ECO:0000256" key="7">
    <source>
        <dbReference type="ARBA" id="ARBA00022801"/>
    </source>
</evidence>
<dbReference type="InterPro" id="IPR000243">
    <property type="entry name" value="Pept_T1A_subB"/>
</dbReference>
<dbReference type="FunFam" id="3.60.20.10:FF:000051">
    <property type="entry name" value="Proteasome subunit beta"/>
    <property type="match status" value="1"/>
</dbReference>
<dbReference type="OrthoDB" id="37597at2759"/>
<protein>
    <recommendedName>
        <fullName evidence="3">proteasome endopeptidase complex</fullName>
        <ecNumber evidence="3">3.4.25.1</ecNumber>
    </recommendedName>
</protein>
<evidence type="ECO:0000256" key="3">
    <source>
        <dbReference type="ARBA" id="ARBA00012039"/>
    </source>
</evidence>
<evidence type="ECO:0000313" key="12">
    <source>
        <dbReference type="EMBL" id="PAA46274.1"/>
    </source>
</evidence>
<gene>
    <name evidence="12" type="ORF">BOX15_Mlig028649g3</name>
</gene>
<dbReference type="GO" id="GO:0005737">
    <property type="term" value="C:cytoplasm"/>
    <property type="evidence" value="ECO:0007669"/>
    <property type="project" value="TreeGrafter"/>
</dbReference>
<dbReference type="SUPFAM" id="SSF56235">
    <property type="entry name" value="N-terminal nucleophile aminohydrolases (Ntn hydrolases)"/>
    <property type="match status" value="1"/>
</dbReference>
<accession>A0A267DC85</accession>
<dbReference type="CDD" id="cd03761">
    <property type="entry name" value="proteasome_beta_type_5"/>
    <property type="match status" value="1"/>
</dbReference>
<feature type="active site" description="Nucleophile" evidence="11">
    <location>
        <position position="63"/>
    </location>
</feature>
<keyword evidence="9" id="KW-0865">Zymogen</keyword>
<organism evidence="12 13">
    <name type="scientific">Macrostomum lignano</name>
    <dbReference type="NCBI Taxonomy" id="282301"/>
    <lineage>
        <taxon>Eukaryota</taxon>
        <taxon>Metazoa</taxon>
        <taxon>Spiralia</taxon>
        <taxon>Lophotrochozoa</taxon>
        <taxon>Platyhelminthes</taxon>
        <taxon>Rhabditophora</taxon>
        <taxon>Macrostomorpha</taxon>
        <taxon>Macrostomida</taxon>
        <taxon>Macrostomidae</taxon>
        <taxon>Macrostomum</taxon>
    </lineage>
</organism>
<evidence type="ECO:0000256" key="4">
    <source>
        <dbReference type="ARBA" id="ARBA00022490"/>
    </source>
</evidence>
<dbReference type="PANTHER" id="PTHR32194:SF3">
    <property type="entry name" value="PROTEASOME SUBUNIT BETA"/>
    <property type="match status" value="1"/>
</dbReference>
<evidence type="ECO:0000256" key="11">
    <source>
        <dbReference type="PIRSR" id="PIRSR600243-1"/>
    </source>
</evidence>
<dbReference type="EMBL" id="NIVC01004956">
    <property type="protein sequence ID" value="PAA46274.1"/>
    <property type="molecule type" value="Genomic_DNA"/>
</dbReference>
<evidence type="ECO:0000256" key="5">
    <source>
        <dbReference type="ARBA" id="ARBA00022670"/>
    </source>
</evidence>
<dbReference type="PROSITE" id="PS51476">
    <property type="entry name" value="PROTEASOME_BETA_2"/>
    <property type="match status" value="1"/>
</dbReference>
<evidence type="ECO:0000256" key="10">
    <source>
        <dbReference type="ARBA" id="ARBA00023242"/>
    </source>
</evidence>
<dbReference type="Pfam" id="PF00227">
    <property type="entry name" value="Proteasome"/>
    <property type="match status" value="1"/>
</dbReference>
<dbReference type="EC" id="3.4.25.1" evidence="3"/>
<keyword evidence="6" id="KW-0888">Threonine protease</keyword>
<dbReference type="GO" id="GO:0051603">
    <property type="term" value="P:proteolysis involved in protein catabolic process"/>
    <property type="evidence" value="ECO:0007669"/>
    <property type="project" value="InterPro"/>
</dbReference>
<dbReference type="STRING" id="282301.A0A267DC85"/>
<keyword evidence="4" id="KW-0963">Cytoplasm</keyword>
<proteinExistence type="predicted"/>
<dbReference type="AlphaFoldDB" id="A0A267DC85"/>
<name>A0A267DC85_9PLAT</name>
<comment type="caution">
    <text evidence="12">The sequence shown here is derived from an EMBL/GenBank/DDBJ whole genome shotgun (WGS) entry which is preliminary data.</text>
</comment>
<evidence type="ECO:0000256" key="6">
    <source>
        <dbReference type="ARBA" id="ARBA00022698"/>
    </source>
</evidence>
<dbReference type="InterPro" id="IPR029055">
    <property type="entry name" value="Ntn_hydrolases_N"/>
</dbReference>
<dbReference type="PANTHER" id="PTHR32194">
    <property type="entry name" value="METALLOPROTEASE TLDD"/>
    <property type="match status" value="1"/>
</dbReference>
<comment type="catalytic activity">
    <reaction evidence="1">
        <text>Cleavage of peptide bonds with very broad specificity.</text>
        <dbReference type="EC" id="3.4.25.1"/>
    </reaction>
</comment>